<dbReference type="RefSeq" id="WP_237337588.1">
    <property type="nucleotide sequence ID" value="NZ_BAABCM010000019.1"/>
</dbReference>
<keyword evidence="2" id="KW-1185">Reference proteome</keyword>
<protein>
    <submittedName>
        <fullName evidence="1">Uncharacterized protein</fullName>
    </submittedName>
</protein>
<sequence>MCYTDVTTHADGTATAFCNCGWTEEHPSHAAAAAATDAHHDAELAYS</sequence>
<gene>
    <name evidence="1" type="ORF">GCM10022380_81100</name>
</gene>
<name>A0ABP7JPS2_9PSEU</name>
<reference evidence="2" key="1">
    <citation type="journal article" date="2019" name="Int. J. Syst. Evol. Microbiol.">
        <title>The Global Catalogue of Microorganisms (GCM) 10K type strain sequencing project: providing services to taxonomists for standard genome sequencing and annotation.</title>
        <authorList>
            <consortium name="The Broad Institute Genomics Platform"/>
            <consortium name="The Broad Institute Genome Sequencing Center for Infectious Disease"/>
            <person name="Wu L."/>
            <person name="Ma J."/>
        </authorList>
    </citation>
    <scope>NUCLEOTIDE SEQUENCE [LARGE SCALE GENOMIC DNA]</scope>
    <source>
        <strain evidence="2">JCM 17017</strain>
    </source>
</reference>
<dbReference type="Proteomes" id="UP001501624">
    <property type="component" value="Unassembled WGS sequence"/>
</dbReference>
<comment type="caution">
    <text evidence="1">The sequence shown here is derived from an EMBL/GenBank/DDBJ whole genome shotgun (WGS) entry which is preliminary data.</text>
</comment>
<dbReference type="EMBL" id="BAABCM010000019">
    <property type="protein sequence ID" value="GAA3850795.1"/>
    <property type="molecule type" value="Genomic_DNA"/>
</dbReference>
<proteinExistence type="predicted"/>
<organism evidence="1 2">
    <name type="scientific">Amycolatopsis tucumanensis</name>
    <dbReference type="NCBI Taxonomy" id="401106"/>
    <lineage>
        <taxon>Bacteria</taxon>
        <taxon>Bacillati</taxon>
        <taxon>Actinomycetota</taxon>
        <taxon>Actinomycetes</taxon>
        <taxon>Pseudonocardiales</taxon>
        <taxon>Pseudonocardiaceae</taxon>
        <taxon>Amycolatopsis</taxon>
    </lineage>
</organism>
<evidence type="ECO:0000313" key="1">
    <source>
        <dbReference type="EMBL" id="GAA3850795.1"/>
    </source>
</evidence>
<accession>A0ABP7JPS2</accession>
<evidence type="ECO:0000313" key="2">
    <source>
        <dbReference type="Proteomes" id="UP001501624"/>
    </source>
</evidence>